<gene>
    <name evidence="3" type="ORF">MNBD_GAMMA11-982</name>
</gene>
<feature type="transmembrane region" description="Helical" evidence="2">
    <location>
        <begin position="316"/>
        <end position="338"/>
    </location>
</feature>
<evidence type="ECO:0000256" key="2">
    <source>
        <dbReference type="SAM" id="Phobius"/>
    </source>
</evidence>
<feature type="transmembrane region" description="Helical" evidence="2">
    <location>
        <begin position="162"/>
        <end position="182"/>
    </location>
</feature>
<feature type="transmembrane region" description="Helical" evidence="2">
    <location>
        <begin position="96"/>
        <end position="115"/>
    </location>
</feature>
<protein>
    <submittedName>
        <fullName evidence="3">Uncharacterized protein</fullName>
    </submittedName>
</protein>
<evidence type="ECO:0000256" key="1">
    <source>
        <dbReference type="SAM" id="MobiDB-lite"/>
    </source>
</evidence>
<name>A0A3B0WZK3_9ZZZZ</name>
<dbReference type="EMBL" id="UOFG01000147">
    <property type="protein sequence ID" value="VAW61465.1"/>
    <property type="molecule type" value="Genomic_DNA"/>
</dbReference>
<reference evidence="3" key="1">
    <citation type="submission" date="2018-06" db="EMBL/GenBank/DDBJ databases">
        <authorList>
            <person name="Zhirakovskaya E."/>
        </authorList>
    </citation>
    <scope>NUCLEOTIDE SEQUENCE</scope>
</reference>
<sequence>MPDAAKLKPDELMPEKAKPEKAKQQKAEEKPEPEPEPEPKQAEKKATDKSVIEARKALHAIENYSLRTPALILVIVVLIIWGLLARSEEYLTAENGLGYALGIIGGSMMLLLLLYPVRKKMMVGKYLGSVPAWFKFHMFCGVFGPIAVLYHANFSFGSLNSSVALLCMIVVASSGLVGRYFYSKIHYGLYGRKASLDELRGIIDSEEDQLSAAYKLIPEISEKLKEYHKQASMQVGVGESFRRFFTLGFKLRLSSLTLSAELYRALRVRGVEAGWSEQQTRKNYRILKKHLRSLLRSIIKTCEFSVYERLFSLWHLLHYPLFIMLVISGIVHVLAVHMY</sequence>
<organism evidence="3">
    <name type="scientific">hydrothermal vent metagenome</name>
    <dbReference type="NCBI Taxonomy" id="652676"/>
    <lineage>
        <taxon>unclassified sequences</taxon>
        <taxon>metagenomes</taxon>
        <taxon>ecological metagenomes</taxon>
    </lineage>
</organism>
<accession>A0A3B0WZK3</accession>
<feature type="transmembrane region" description="Helical" evidence="2">
    <location>
        <begin position="64"/>
        <end position="84"/>
    </location>
</feature>
<keyword evidence="2" id="KW-0472">Membrane</keyword>
<proteinExistence type="predicted"/>
<dbReference type="AlphaFoldDB" id="A0A3B0WZK3"/>
<feature type="transmembrane region" description="Helical" evidence="2">
    <location>
        <begin position="136"/>
        <end position="156"/>
    </location>
</feature>
<keyword evidence="2" id="KW-1133">Transmembrane helix</keyword>
<keyword evidence="2" id="KW-0812">Transmembrane</keyword>
<feature type="region of interest" description="Disordered" evidence="1">
    <location>
        <begin position="1"/>
        <end position="48"/>
    </location>
</feature>
<evidence type="ECO:0000313" key="3">
    <source>
        <dbReference type="EMBL" id="VAW61465.1"/>
    </source>
</evidence>